<dbReference type="HAMAP" id="MF_01306_B">
    <property type="entry name" value="Ribosomal_uS4_B"/>
    <property type="match status" value="1"/>
</dbReference>
<keyword evidence="3 7" id="KW-0694">RNA-binding</keyword>
<dbReference type="PANTHER" id="PTHR11831:SF4">
    <property type="entry name" value="SMALL RIBOSOMAL SUBUNIT PROTEIN US4M"/>
    <property type="match status" value="1"/>
</dbReference>
<evidence type="ECO:0000256" key="3">
    <source>
        <dbReference type="ARBA" id="ARBA00022884"/>
    </source>
</evidence>
<evidence type="ECO:0000259" key="10">
    <source>
        <dbReference type="SMART" id="SM01390"/>
    </source>
</evidence>
<dbReference type="FunFam" id="3.10.290.10:FF:000001">
    <property type="entry name" value="30S ribosomal protein S4"/>
    <property type="match status" value="1"/>
</dbReference>
<comment type="function">
    <text evidence="7">With S5 and S12 plays an important role in translational accuracy.</text>
</comment>
<evidence type="ECO:0000256" key="5">
    <source>
        <dbReference type="ARBA" id="ARBA00023274"/>
    </source>
</evidence>
<dbReference type="GO" id="GO:0042274">
    <property type="term" value="P:ribosomal small subunit biogenesis"/>
    <property type="evidence" value="ECO:0007669"/>
    <property type="project" value="TreeGrafter"/>
</dbReference>
<keyword evidence="4 7" id="KW-0689">Ribosomal protein</keyword>
<evidence type="ECO:0000256" key="8">
    <source>
        <dbReference type="RuleBase" id="RU003699"/>
    </source>
</evidence>
<feature type="domain" description="Small ribosomal subunit protein uS4 N-terminal" evidence="10">
    <location>
        <begin position="3"/>
        <end position="99"/>
    </location>
</feature>
<dbReference type="InterPro" id="IPR022801">
    <property type="entry name" value="Ribosomal_uS4"/>
</dbReference>
<evidence type="ECO:0000256" key="6">
    <source>
        <dbReference type="ARBA" id="ARBA00035254"/>
    </source>
</evidence>
<dbReference type="InterPro" id="IPR036986">
    <property type="entry name" value="S4_RNA-bd_sf"/>
</dbReference>
<dbReference type="Pfam" id="PF00163">
    <property type="entry name" value="Ribosomal_S4"/>
    <property type="match status" value="1"/>
</dbReference>
<dbReference type="PANTHER" id="PTHR11831">
    <property type="entry name" value="30S 40S RIBOSOMAL PROTEIN"/>
    <property type="match status" value="1"/>
</dbReference>
<dbReference type="SMART" id="SM00363">
    <property type="entry name" value="S4"/>
    <property type="match status" value="1"/>
</dbReference>
<dbReference type="NCBIfam" id="NF003717">
    <property type="entry name" value="PRK05327.1"/>
    <property type="match status" value="1"/>
</dbReference>
<evidence type="ECO:0000259" key="9">
    <source>
        <dbReference type="SMART" id="SM00363"/>
    </source>
</evidence>
<dbReference type="Gene3D" id="3.10.290.10">
    <property type="entry name" value="RNA-binding S4 domain"/>
    <property type="match status" value="1"/>
</dbReference>
<dbReference type="Proteomes" id="UP000177701">
    <property type="component" value="Unassembled WGS sequence"/>
</dbReference>
<dbReference type="AlphaFoldDB" id="A0A1F5AGB9"/>
<dbReference type="InterPro" id="IPR018079">
    <property type="entry name" value="Ribosomal_uS4_CS"/>
</dbReference>
<dbReference type="FunFam" id="1.10.1050.10:FF:000001">
    <property type="entry name" value="30S ribosomal protein S4"/>
    <property type="match status" value="1"/>
</dbReference>
<evidence type="ECO:0000256" key="4">
    <source>
        <dbReference type="ARBA" id="ARBA00022980"/>
    </source>
</evidence>
<dbReference type="SUPFAM" id="SSF55174">
    <property type="entry name" value="Alpha-L RNA-binding motif"/>
    <property type="match status" value="1"/>
</dbReference>
<dbReference type="InterPro" id="IPR005709">
    <property type="entry name" value="Ribosomal_uS4_bac-type"/>
</dbReference>
<organism evidence="11 12">
    <name type="scientific">Candidatus Sediminicultor quintus</name>
    <dbReference type="NCBI Taxonomy" id="1797291"/>
    <lineage>
        <taxon>Bacteria</taxon>
        <taxon>Pseudomonadati</taxon>
        <taxon>Atribacterota</taxon>
        <taxon>Candidatus Phoenicimicrobiia</taxon>
        <taxon>Candidatus Pheonicimicrobiales</taxon>
        <taxon>Candidatus Phoenicimicrobiaceae</taxon>
        <taxon>Candidatus Sediminicultor</taxon>
    </lineage>
</organism>
<comment type="subunit">
    <text evidence="7">Part of the 30S ribosomal subunit. Contacts protein S5. The interaction surface between S4 and S5 is involved in control of translational fidelity.</text>
</comment>
<dbReference type="InterPro" id="IPR001912">
    <property type="entry name" value="Ribosomal_uS4_N"/>
</dbReference>
<dbReference type="Gene3D" id="1.10.1050.10">
    <property type="entry name" value="Ribosomal Protein S4 Delta 41, Chain A, domain 1"/>
    <property type="match status" value="1"/>
</dbReference>
<dbReference type="NCBIfam" id="TIGR01017">
    <property type="entry name" value="rpsD_bact"/>
    <property type="match status" value="1"/>
</dbReference>
<evidence type="ECO:0000256" key="1">
    <source>
        <dbReference type="ARBA" id="ARBA00007465"/>
    </source>
</evidence>
<comment type="caution">
    <text evidence="11">The sequence shown here is derived from an EMBL/GenBank/DDBJ whole genome shotgun (WGS) entry which is preliminary data.</text>
</comment>
<sequence length="210" mass="24421">MARYTGAVCKLCRRETVKLFLKGDRCYSAKCPIEKGASLPGKNAKKTRVRKLSTYGVRLREKQKLRKYYGLLEKQFKNLFKKAEKKKGVTGENFLELLERRLDNIVYRFGITKSRAHARQLVLHSHVLVNGKKVNIPSYQVDINDVIKIKEKSGNIENIKEIKEGKIEVSIPSWLEFDFENLKGKIIKFPSKEELNLPVEEKLVVEYYSR</sequence>
<keyword evidence="5 7" id="KW-0687">Ribonucleoprotein</keyword>
<keyword evidence="2 7" id="KW-0699">rRNA-binding</keyword>
<dbReference type="PROSITE" id="PS50889">
    <property type="entry name" value="S4"/>
    <property type="match status" value="1"/>
</dbReference>
<gene>
    <name evidence="7" type="primary">rpsD</name>
    <name evidence="11" type="ORF">A2V47_08375</name>
</gene>
<evidence type="ECO:0000313" key="11">
    <source>
        <dbReference type="EMBL" id="OGD17525.1"/>
    </source>
</evidence>
<dbReference type="EMBL" id="MEYH01000003">
    <property type="protein sequence ID" value="OGD17525.1"/>
    <property type="molecule type" value="Genomic_DNA"/>
</dbReference>
<dbReference type="Pfam" id="PF01479">
    <property type="entry name" value="S4"/>
    <property type="match status" value="1"/>
</dbReference>
<name>A0A1F5AGB9_9BACT</name>
<comment type="similarity">
    <text evidence="1 7 8">Belongs to the universal ribosomal protein uS4 family.</text>
</comment>
<dbReference type="STRING" id="1797291.A2V47_08375"/>
<dbReference type="GO" id="GO:0019843">
    <property type="term" value="F:rRNA binding"/>
    <property type="evidence" value="ECO:0007669"/>
    <property type="project" value="UniProtKB-UniRule"/>
</dbReference>
<feature type="domain" description="RNA-binding S4" evidence="9">
    <location>
        <begin position="100"/>
        <end position="168"/>
    </location>
</feature>
<dbReference type="CDD" id="cd00165">
    <property type="entry name" value="S4"/>
    <property type="match status" value="1"/>
</dbReference>
<comment type="function">
    <text evidence="7">One of the primary rRNA binding proteins, it binds directly to 16S rRNA where it nucleates assembly of the body of the 30S subunit.</text>
</comment>
<dbReference type="GO" id="GO:0006412">
    <property type="term" value="P:translation"/>
    <property type="evidence" value="ECO:0007669"/>
    <property type="project" value="UniProtKB-UniRule"/>
</dbReference>
<dbReference type="InterPro" id="IPR002942">
    <property type="entry name" value="S4_RNA-bd"/>
</dbReference>
<dbReference type="GO" id="GO:0003735">
    <property type="term" value="F:structural constituent of ribosome"/>
    <property type="evidence" value="ECO:0007669"/>
    <property type="project" value="InterPro"/>
</dbReference>
<dbReference type="GO" id="GO:0015935">
    <property type="term" value="C:small ribosomal subunit"/>
    <property type="evidence" value="ECO:0007669"/>
    <property type="project" value="InterPro"/>
</dbReference>
<protein>
    <recommendedName>
        <fullName evidence="6 7">Small ribosomal subunit protein uS4</fullName>
    </recommendedName>
</protein>
<evidence type="ECO:0000313" key="12">
    <source>
        <dbReference type="Proteomes" id="UP000177701"/>
    </source>
</evidence>
<reference evidence="11 12" key="1">
    <citation type="journal article" date="2016" name="Nat. Commun.">
        <title>Thousands of microbial genomes shed light on interconnected biogeochemical processes in an aquifer system.</title>
        <authorList>
            <person name="Anantharaman K."/>
            <person name="Brown C.T."/>
            <person name="Hug L.A."/>
            <person name="Sharon I."/>
            <person name="Castelle C.J."/>
            <person name="Probst A.J."/>
            <person name="Thomas B.C."/>
            <person name="Singh A."/>
            <person name="Wilkins M.J."/>
            <person name="Karaoz U."/>
            <person name="Brodie E.L."/>
            <person name="Williams K.H."/>
            <person name="Hubbard S.S."/>
            <person name="Banfield J.F."/>
        </authorList>
    </citation>
    <scope>NUCLEOTIDE SEQUENCE [LARGE SCALE GENOMIC DNA]</scope>
</reference>
<accession>A0A1F5AGB9</accession>
<dbReference type="SMART" id="SM01390">
    <property type="entry name" value="Ribosomal_S4"/>
    <property type="match status" value="1"/>
</dbReference>
<dbReference type="PROSITE" id="PS00632">
    <property type="entry name" value="RIBOSOMAL_S4"/>
    <property type="match status" value="1"/>
</dbReference>
<evidence type="ECO:0000256" key="7">
    <source>
        <dbReference type="HAMAP-Rule" id="MF_01306"/>
    </source>
</evidence>
<evidence type="ECO:0000256" key="2">
    <source>
        <dbReference type="ARBA" id="ARBA00022730"/>
    </source>
</evidence>
<proteinExistence type="inferred from homology"/>